<accession>A0A511H9T9</accession>
<evidence type="ECO:0000313" key="1">
    <source>
        <dbReference type="EMBL" id="GEL70301.1"/>
    </source>
</evidence>
<proteinExistence type="predicted"/>
<name>A0A511H9T9_9BACT</name>
<dbReference type="Proteomes" id="UP000321224">
    <property type="component" value="Unassembled WGS sequence"/>
</dbReference>
<protein>
    <recommendedName>
        <fullName evidence="5">DUF4384 domain-containing protein</fullName>
    </recommendedName>
</protein>
<reference evidence="1 4" key="2">
    <citation type="submission" date="2019-07" db="EMBL/GenBank/DDBJ databases">
        <title>Whole genome shotgun sequence of Myxococcus virescens NBRC 100334.</title>
        <authorList>
            <person name="Hosoyama A."/>
            <person name="Uohara A."/>
            <person name="Ohji S."/>
            <person name="Ichikawa N."/>
        </authorList>
    </citation>
    <scope>NUCLEOTIDE SEQUENCE [LARGE SCALE GENOMIC DNA]</scope>
    <source>
        <strain evidence="1 4">NBRC 100334</strain>
    </source>
</reference>
<evidence type="ECO:0000313" key="2">
    <source>
        <dbReference type="EMBL" id="SDE95295.1"/>
    </source>
</evidence>
<comment type="caution">
    <text evidence="1">The sequence shown here is derived from an EMBL/GenBank/DDBJ whole genome shotgun (WGS) entry which is preliminary data.</text>
</comment>
<evidence type="ECO:0008006" key="5">
    <source>
        <dbReference type="Google" id="ProtNLM"/>
    </source>
</evidence>
<dbReference type="RefSeq" id="WP_090493889.1">
    <property type="nucleotide sequence ID" value="NZ_BJVY01000009.1"/>
</dbReference>
<dbReference type="EMBL" id="FNAJ01000015">
    <property type="protein sequence ID" value="SDE95295.1"/>
    <property type="molecule type" value="Genomic_DNA"/>
</dbReference>
<sequence length="263" mass="28208">MSEHLSDLVLDEVVAGGMRPPHLESCAACRERLALLESHAEKVRAGPHFARVRARVLSERAAPPRKPGVPWLTRWLLVPALATLATVVLVRGARAVDPVTSPEGPSPEAPFVRPGTLEPLLGMRIKGPPQVELLRLKDGEINPLLQEGDEVALRLRSGGHRYALVVAMDSGKQVEALWPPEGRQSGELAAAQPAPLFQVTQGDFVVHALYSETPLRLDTVQEWLSTLKPECRAAPMSAACLSLAGVPPGVAHAAVALQVEARP</sequence>
<organism evidence="1 4">
    <name type="scientific">Myxococcus virescens</name>
    <dbReference type="NCBI Taxonomy" id="83456"/>
    <lineage>
        <taxon>Bacteria</taxon>
        <taxon>Pseudomonadati</taxon>
        <taxon>Myxococcota</taxon>
        <taxon>Myxococcia</taxon>
        <taxon>Myxococcales</taxon>
        <taxon>Cystobacterineae</taxon>
        <taxon>Myxococcaceae</taxon>
        <taxon>Myxococcus</taxon>
    </lineage>
</organism>
<dbReference type="AlphaFoldDB" id="A0A511H9T9"/>
<evidence type="ECO:0000313" key="4">
    <source>
        <dbReference type="Proteomes" id="UP000321224"/>
    </source>
</evidence>
<gene>
    <name evidence="1" type="ORF">MVI01_20850</name>
    <name evidence="2" type="ORF">SAMN04488504_115140</name>
</gene>
<evidence type="ECO:0000313" key="3">
    <source>
        <dbReference type="Proteomes" id="UP000198717"/>
    </source>
</evidence>
<dbReference type="EMBL" id="BJVY01000009">
    <property type="protein sequence ID" value="GEL70301.1"/>
    <property type="molecule type" value="Genomic_DNA"/>
</dbReference>
<dbReference type="Proteomes" id="UP000198717">
    <property type="component" value="Unassembled WGS sequence"/>
</dbReference>
<reference evidence="2 3" key="1">
    <citation type="submission" date="2016-10" db="EMBL/GenBank/DDBJ databases">
        <authorList>
            <person name="Varghese N."/>
            <person name="Submissions S."/>
        </authorList>
    </citation>
    <scope>NUCLEOTIDE SEQUENCE [LARGE SCALE GENOMIC DNA]</scope>
    <source>
        <strain evidence="2 3">DSM 2260</strain>
    </source>
</reference>
<keyword evidence="3" id="KW-1185">Reference proteome</keyword>